<evidence type="ECO:0000313" key="2">
    <source>
        <dbReference type="EMBL" id="TVU25583.1"/>
    </source>
</evidence>
<feature type="region of interest" description="Disordered" evidence="1">
    <location>
        <begin position="1"/>
        <end position="32"/>
    </location>
</feature>
<organism evidence="2 4">
    <name type="scientific">Eragrostis curvula</name>
    <name type="common">weeping love grass</name>
    <dbReference type="NCBI Taxonomy" id="38414"/>
    <lineage>
        <taxon>Eukaryota</taxon>
        <taxon>Viridiplantae</taxon>
        <taxon>Streptophyta</taxon>
        <taxon>Embryophyta</taxon>
        <taxon>Tracheophyta</taxon>
        <taxon>Spermatophyta</taxon>
        <taxon>Magnoliopsida</taxon>
        <taxon>Liliopsida</taxon>
        <taxon>Poales</taxon>
        <taxon>Poaceae</taxon>
        <taxon>PACMAD clade</taxon>
        <taxon>Chloridoideae</taxon>
        <taxon>Eragrostideae</taxon>
        <taxon>Eragrostidinae</taxon>
        <taxon>Eragrostis</taxon>
    </lineage>
</organism>
<gene>
    <name evidence="2" type="ORF">EJB05_28085</name>
    <name evidence="3" type="ORF">EJB05_28093</name>
</gene>
<dbReference type="AlphaFoldDB" id="A0A5J9UPB7"/>
<dbReference type="EMBL" id="RWGY01000013">
    <property type="protein sequence ID" value="TVU25591.1"/>
    <property type="molecule type" value="Genomic_DNA"/>
</dbReference>
<dbReference type="Gramene" id="TVU25591">
    <property type="protein sequence ID" value="TVU25591"/>
    <property type="gene ID" value="EJB05_28093"/>
</dbReference>
<feature type="non-terminal residue" evidence="2">
    <location>
        <position position="1"/>
    </location>
</feature>
<dbReference type="Gramene" id="TVU25583">
    <property type="protein sequence ID" value="TVU25583"/>
    <property type="gene ID" value="EJB05_28085"/>
</dbReference>
<evidence type="ECO:0000256" key="1">
    <source>
        <dbReference type="SAM" id="MobiDB-lite"/>
    </source>
</evidence>
<accession>A0A5J9UPB7</accession>
<comment type="caution">
    <text evidence="2">The sequence shown here is derived from an EMBL/GenBank/DDBJ whole genome shotgun (WGS) entry which is preliminary data.</text>
</comment>
<evidence type="ECO:0000313" key="3">
    <source>
        <dbReference type="EMBL" id="TVU25591.1"/>
    </source>
</evidence>
<dbReference type="Proteomes" id="UP000324897">
    <property type="component" value="Chromosome 2"/>
</dbReference>
<name>A0A5J9UPB7_9POAL</name>
<reference evidence="2 4" key="1">
    <citation type="journal article" date="2019" name="Sci. Rep.">
        <title>A high-quality genome of Eragrostis curvula grass provides insights into Poaceae evolution and supports new strategies to enhance forage quality.</title>
        <authorList>
            <person name="Carballo J."/>
            <person name="Santos B.A.C.M."/>
            <person name="Zappacosta D."/>
            <person name="Garbus I."/>
            <person name="Selva J.P."/>
            <person name="Gallo C.A."/>
            <person name="Diaz A."/>
            <person name="Albertini E."/>
            <person name="Caccamo M."/>
            <person name="Echenique V."/>
        </authorList>
    </citation>
    <scope>NUCLEOTIDE SEQUENCE [LARGE SCALE GENOMIC DNA]</scope>
    <source>
        <strain evidence="4">cv. Victoria</strain>
        <tissue evidence="2">Leaf</tissue>
    </source>
</reference>
<proteinExistence type="predicted"/>
<protein>
    <submittedName>
        <fullName evidence="2">Uncharacterized protein</fullName>
    </submittedName>
</protein>
<keyword evidence="4" id="KW-1185">Reference proteome</keyword>
<dbReference type="EMBL" id="RWGY01000013">
    <property type="protein sequence ID" value="TVU25583.1"/>
    <property type="molecule type" value="Genomic_DNA"/>
</dbReference>
<sequence>MSSFLPWRARRRQRTQRGGGFTTATTEGSRPAKAACYGPVPCIADDYSSSKLSMRSRSNRGEVAF</sequence>
<evidence type="ECO:0000313" key="4">
    <source>
        <dbReference type="Proteomes" id="UP000324897"/>
    </source>
</evidence>